<dbReference type="InterPro" id="IPR036691">
    <property type="entry name" value="Endo/exonu/phosph_ase_sf"/>
</dbReference>
<sequence>MLQKFEENTVGGIDTDITSECPMAVGGDFNVILHPNENQGGDLRRMGPMDDFNEMMIDSGLVDAGFEGTPSPGPIKEFGKDWIEYYIPKNGRRLQHY</sequence>
<evidence type="ECO:0008006" key="2">
    <source>
        <dbReference type="Google" id="ProtNLM"/>
    </source>
</evidence>
<reference evidence="1" key="2">
    <citation type="journal article" date="2024" name="Plant">
        <title>Genomic evolution and insights into agronomic trait innovations of Sesamum species.</title>
        <authorList>
            <person name="Miao H."/>
            <person name="Wang L."/>
            <person name="Qu L."/>
            <person name="Liu H."/>
            <person name="Sun Y."/>
            <person name="Le M."/>
            <person name="Wang Q."/>
            <person name="Wei S."/>
            <person name="Zheng Y."/>
            <person name="Lin W."/>
            <person name="Duan Y."/>
            <person name="Cao H."/>
            <person name="Xiong S."/>
            <person name="Wang X."/>
            <person name="Wei L."/>
            <person name="Li C."/>
            <person name="Ma Q."/>
            <person name="Ju M."/>
            <person name="Zhao R."/>
            <person name="Li G."/>
            <person name="Mu C."/>
            <person name="Tian Q."/>
            <person name="Mei H."/>
            <person name="Zhang T."/>
            <person name="Gao T."/>
            <person name="Zhang H."/>
        </authorList>
    </citation>
    <scope>NUCLEOTIDE SEQUENCE</scope>
    <source>
        <strain evidence="1">G02</strain>
    </source>
</reference>
<evidence type="ECO:0000313" key="1">
    <source>
        <dbReference type="EMBL" id="KAL0440674.1"/>
    </source>
</evidence>
<comment type="caution">
    <text evidence="1">The sequence shown here is derived from an EMBL/GenBank/DDBJ whole genome shotgun (WGS) entry which is preliminary data.</text>
</comment>
<organism evidence="1">
    <name type="scientific">Sesamum radiatum</name>
    <name type="common">Black benniseed</name>
    <dbReference type="NCBI Taxonomy" id="300843"/>
    <lineage>
        <taxon>Eukaryota</taxon>
        <taxon>Viridiplantae</taxon>
        <taxon>Streptophyta</taxon>
        <taxon>Embryophyta</taxon>
        <taxon>Tracheophyta</taxon>
        <taxon>Spermatophyta</taxon>
        <taxon>Magnoliopsida</taxon>
        <taxon>eudicotyledons</taxon>
        <taxon>Gunneridae</taxon>
        <taxon>Pentapetalae</taxon>
        <taxon>asterids</taxon>
        <taxon>lamiids</taxon>
        <taxon>Lamiales</taxon>
        <taxon>Pedaliaceae</taxon>
        <taxon>Sesamum</taxon>
    </lineage>
</organism>
<accession>A0AAW2WFU3</accession>
<dbReference type="AlphaFoldDB" id="A0AAW2WFU3"/>
<dbReference type="EMBL" id="JACGWJ010000001">
    <property type="protein sequence ID" value="KAL0440674.1"/>
    <property type="molecule type" value="Genomic_DNA"/>
</dbReference>
<proteinExistence type="predicted"/>
<gene>
    <name evidence="1" type="ORF">Sradi_0006300</name>
</gene>
<reference evidence="1" key="1">
    <citation type="submission" date="2020-06" db="EMBL/GenBank/DDBJ databases">
        <authorList>
            <person name="Li T."/>
            <person name="Hu X."/>
            <person name="Zhang T."/>
            <person name="Song X."/>
            <person name="Zhang H."/>
            <person name="Dai N."/>
            <person name="Sheng W."/>
            <person name="Hou X."/>
            <person name="Wei L."/>
        </authorList>
    </citation>
    <scope>NUCLEOTIDE SEQUENCE</scope>
    <source>
        <strain evidence="1">G02</strain>
        <tissue evidence="1">Leaf</tissue>
    </source>
</reference>
<protein>
    <recommendedName>
        <fullName evidence="2">Endonuclease/exonuclease/phosphatase domain-containing protein</fullName>
    </recommendedName>
</protein>
<name>A0AAW2WFU3_SESRA</name>
<dbReference type="SUPFAM" id="SSF56219">
    <property type="entry name" value="DNase I-like"/>
    <property type="match status" value="1"/>
</dbReference>